<accession>A0ACD4RDU2</accession>
<dbReference type="EMBL" id="CP126116">
    <property type="protein sequence ID" value="WHZ58654.1"/>
    <property type="molecule type" value="Genomic_DNA"/>
</dbReference>
<name>A0ACD4RDU2_9BACI</name>
<sequence>MIIMINGAFGVGKTTICNELLIEINNSMLFDPEEVGFMLRNIIPEEVKRLEAETGDFQDLQLWKELTVKVAKLLITKYNVNLIVPMTIRKPEYFNYILTGFKSVDKQTYHFCLTASKETIYKRLRKRGEEEGNWCFQQTEKCIEAYKEYNFGEYIDTENVSITAIIENIKDKLNLS</sequence>
<protein>
    <submittedName>
        <fullName evidence="1">AAA family ATPase</fullName>
    </submittedName>
</protein>
<gene>
    <name evidence="1" type="ORF">QLQ22_04725</name>
</gene>
<organism evidence="1 2">
    <name type="scientific">Metabacillus hrfriensis</name>
    <dbReference type="NCBI Taxonomy" id="3048891"/>
    <lineage>
        <taxon>Bacteria</taxon>
        <taxon>Bacillati</taxon>
        <taxon>Bacillota</taxon>
        <taxon>Bacilli</taxon>
        <taxon>Bacillales</taxon>
        <taxon>Bacillaceae</taxon>
        <taxon>Metabacillus</taxon>
    </lineage>
</organism>
<proteinExistence type="predicted"/>
<keyword evidence="2" id="KW-1185">Reference proteome</keyword>
<evidence type="ECO:0000313" key="2">
    <source>
        <dbReference type="Proteomes" id="UP001226091"/>
    </source>
</evidence>
<reference evidence="2" key="1">
    <citation type="journal article" date="2025" name="Aquaculture">
        <title>Assessment of the bioflocculant production and safety properties of Metabacillus hrfriensis sp. nov. based on phenotypic and whole-genome sequencing analysis.</title>
        <authorList>
            <person name="Zhang R."/>
            <person name="Zhao Z."/>
            <person name="Luo L."/>
            <person name="Wang S."/>
            <person name="Guo K."/>
            <person name="Xu W."/>
        </authorList>
    </citation>
    <scope>NUCLEOTIDE SEQUENCE [LARGE SCALE GENOMIC DNA]</scope>
    <source>
        <strain evidence="2">CT-WN-B3</strain>
    </source>
</reference>
<dbReference type="Proteomes" id="UP001226091">
    <property type="component" value="Chromosome"/>
</dbReference>
<evidence type="ECO:0000313" key="1">
    <source>
        <dbReference type="EMBL" id="WHZ58654.1"/>
    </source>
</evidence>